<keyword evidence="13" id="KW-0347">Helicase</keyword>
<evidence type="ECO:0000256" key="15">
    <source>
        <dbReference type="ARBA" id="ARBA00022839"/>
    </source>
</evidence>
<evidence type="ECO:0000256" key="3">
    <source>
        <dbReference type="ARBA" id="ARBA00007913"/>
    </source>
</evidence>
<reference evidence="30" key="1">
    <citation type="submission" date="2025-08" db="UniProtKB">
        <authorList>
            <consortium name="RefSeq"/>
        </authorList>
    </citation>
    <scope>IDENTIFICATION</scope>
</reference>
<evidence type="ECO:0000256" key="12">
    <source>
        <dbReference type="ARBA" id="ARBA00022801"/>
    </source>
</evidence>
<dbReference type="GO" id="GO:0003723">
    <property type="term" value="F:RNA binding"/>
    <property type="evidence" value="ECO:0007669"/>
    <property type="project" value="UniProtKB-KW"/>
</dbReference>
<accession>A0A8B7WGL2</accession>
<evidence type="ECO:0000256" key="26">
    <source>
        <dbReference type="ARBA" id="ARBA00076347"/>
    </source>
</evidence>
<comment type="similarity">
    <text evidence="3">Belongs to the DNA2/NAM7 helicase family.</text>
</comment>
<dbReference type="InterPro" id="IPR022966">
    <property type="entry name" value="RNase_II/R_CS"/>
</dbReference>
<dbReference type="FunFam" id="3.40.50.300:FF:001373">
    <property type="entry name" value="Helicase with zinc finger domain 2"/>
    <property type="match status" value="1"/>
</dbReference>
<evidence type="ECO:0000256" key="14">
    <source>
        <dbReference type="ARBA" id="ARBA00022833"/>
    </source>
</evidence>
<dbReference type="CTD" id="85441"/>
<dbReference type="PANTHER" id="PTHR43788">
    <property type="entry name" value="DNA2/NAM7 HELICASE FAMILY MEMBER"/>
    <property type="match status" value="1"/>
</dbReference>
<dbReference type="GO" id="GO:0005737">
    <property type="term" value="C:cytoplasm"/>
    <property type="evidence" value="ECO:0007669"/>
    <property type="project" value="UniProtKB-SubCell"/>
</dbReference>
<dbReference type="SMART" id="SM00955">
    <property type="entry name" value="RNB"/>
    <property type="match status" value="1"/>
</dbReference>
<dbReference type="KEGG" id="ccan:109701639"/>
<protein>
    <recommendedName>
        <fullName evidence="25">3'-5' exoribonuclease HELZ2</fullName>
        <ecNumber evidence="4">3.1.13.1</ecNumber>
        <ecNumber evidence="5">3.6.4.13</ecNumber>
    </recommendedName>
    <alternativeName>
        <fullName evidence="26">ATP-dependent RNA helicase PRIC285</fullName>
    </alternativeName>
    <alternativeName>
        <fullName evidence="27">PPAR-gamma DNA-binding domain-interacting protein 1</fullName>
    </alternativeName>
</protein>
<evidence type="ECO:0000256" key="10">
    <source>
        <dbReference type="ARBA" id="ARBA00022741"/>
    </source>
</evidence>
<evidence type="ECO:0000256" key="27">
    <source>
        <dbReference type="ARBA" id="ARBA00078251"/>
    </source>
</evidence>
<keyword evidence="6" id="KW-0963">Cytoplasm</keyword>
<evidence type="ECO:0000256" key="2">
    <source>
        <dbReference type="ARBA" id="ARBA00004496"/>
    </source>
</evidence>
<dbReference type="SUPFAM" id="SSF52540">
    <property type="entry name" value="P-loop containing nucleoside triphosphate hydrolases"/>
    <property type="match status" value="2"/>
</dbReference>
<keyword evidence="10" id="KW-0547">Nucleotide-binding</keyword>
<dbReference type="InterPro" id="IPR050534">
    <property type="entry name" value="Coronavir_polyprotein_1ab"/>
</dbReference>
<dbReference type="GO" id="GO:0008270">
    <property type="term" value="F:zinc ion binding"/>
    <property type="evidence" value="ECO:0007669"/>
    <property type="project" value="UniProtKB-KW"/>
</dbReference>
<dbReference type="FunFam" id="3.40.50.300:FF:001803">
    <property type="entry name" value="Helicase with zinc finger 2"/>
    <property type="match status" value="1"/>
</dbReference>
<keyword evidence="8 28" id="KW-0479">Metal-binding</keyword>
<keyword evidence="11 28" id="KW-0863">Zinc-finger</keyword>
<dbReference type="InterPro" id="IPR000571">
    <property type="entry name" value="Znf_CCCH"/>
</dbReference>
<keyword evidence="21" id="KW-0804">Transcription</keyword>
<proteinExistence type="inferred from homology"/>
<evidence type="ECO:0000256" key="21">
    <source>
        <dbReference type="ARBA" id="ARBA00023163"/>
    </source>
</evidence>
<keyword evidence="16" id="KW-0067">ATP-binding</keyword>
<evidence type="ECO:0000256" key="8">
    <source>
        <dbReference type="ARBA" id="ARBA00022723"/>
    </source>
</evidence>
<evidence type="ECO:0000256" key="11">
    <source>
        <dbReference type="ARBA" id="ARBA00022771"/>
    </source>
</evidence>
<dbReference type="InterPro" id="IPR001900">
    <property type="entry name" value="RNase_II/R"/>
</dbReference>
<dbReference type="FunFam" id="3.40.50.300:FF:001313">
    <property type="entry name" value="Helicase with zinc finger domain 2"/>
    <property type="match status" value="1"/>
</dbReference>
<dbReference type="InterPro" id="IPR041677">
    <property type="entry name" value="DNA2/NAM7_AAA_11"/>
</dbReference>
<dbReference type="GO" id="GO:0008859">
    <property type="term" value="F:exoribonuclease II activity"/>
    <property type="evidence" value="ECO:0007669"/>
    <property type="project" value="UniProtKB-EC"/>
</dbReference>
<keyword evidence="19" id="KW-0238">DNA-binding</keyword>
<gene>
    <name evidence="30" type="primary">Helz2</name>
</gene>
<evidence type="ECO:0000256" key="20">
    <source>
        <dbReference type="ARBA" id="ARBA00023159"/>
    </source>
</evidence>
<dbReference type="OrthoDB" id="2285229at2759"/>
<dbReference type="PROSITE" id="PS50103">
    <property type="entry name" value="ZF_C3H1"/>
    <property type="match status" value="1"/>
</dbReference>
<keyword evidence="18" id="KW-0805">Transcription regulation</keyword>
<keyword evidence="7" id="KW-0540">Nuclease</keyword>
<keyword evidence="9" id="KW-0677">Repeat</keyword>
<dbReference type="PROSITE" id="PS01175">
    <property type="entry name" value="RIBONUCLEASE_II"/>
    <property type="match status" value="1"/>
</dbReference>
<keyword evidence="14 28" id="KW-0862">Zinc</keyword>
<dbReference type="GO" id="GO:0043139">
    <property type="term" value="F:5'-3' DNA helicase activity"/>
    <property type="evidence" value="ECO:0007669"/>
    <property type="project" value="TreeGrafter"/>
</dbReference>
<evidence type="ECO:0000256" key="19">
    <source>
        <dbReference type="ARBA" id="ARBA00023125"/>
    </source>
</evidence>
<organism evidence="30">
    <name type="scientific">Castor canadensis</name>
    <name type="common">American beaver</name>
    <dbReference type="NCBI Taxonomy" id="51338"/>
    <lineage>
        <taxon>Eukaryota</taxon>
        <taxon>Metazoa</taxon>
        <taxon>Chordata</taxon>
        <taxon>Craniata</taxon>
        <taxon>Vertebrata</taxon>
        <taxon>Euteleostomi</taxon>
        <taxon>Mammalia</taxon>
        <taxon>Eutheria</taxon>
        <taxon>Euarchontoglires</taxon>
        <taxon>Glires</taxon>
        <taxon>Rodentia</taxon>
        <taxon>Castorimorpha</taxon>
        <taxon>Castoridae</taxon>
        <taxon>Castor</taxon>
    </lineage>
</organism>
<keyword evidence="12" id="KW-0378">Hydrolase</keyword>
<evidence type="ECO:0000256" key="22">
    <source>
        <dbReference type="ARBA" id="ARBA00047984"/>
    </source>
</evidence>
<evidence type="ECO:0000256" key="6">
    <source>
        <dbReference type="ARBA" id="ARBA00022490"/>
    </source>
</evidence>
<dbReference type="Pfam" id="PF25049">
    <property type="entry name" value="OB_HELZ2"/>
    <property type="match status" value="1"/>
</dbReference>
<dbReference type="Pfam" id="PF13086">
    <property type="entry name" value="AAA_11"/>
    <property type="match status" value="2"/>
</dbReference>
<keyword evidence="17" id="KW-0694">RNA-binding</keyword>
<keyword evidence="15" id="KW-0269">Exonuclease</keyword>
<evidence type="ECO:0000256" key="5">
    <source>
        <dbReference type="ARBA" id="ARBA00012552"/>
    </source>
</evidence>
<dbReference type="Pfam" id="PF13087">
    <property type="entry name" value="AAA_12"/>
    <property type="match status" value="2"/>
</dbReference>
<evidence type="ECO:0000256" key="17">
    <source>
        <dbReference type="ARBA" id="ARBA00022884"/>
    </source>
</evidence>
<dbReference type="GO" id="GO:0003724">
    <property type="term" value="F:RNA helicase activity"/>
    <property type="evidence" value="ECO:0007669"/>
    <property type="project" value="UniProtKB-EC"/>
</dbReference>
<dbReference type="EC" id="3.1.13.1" evidence="4"/>
<dbReference type="Gene3D" id="3.40.50.300">
    <property type="entry name" value="P-loop containing nucleotide triphosphate hydrolases"/>
    <property type="match status" value="4"/>
</dbReference>
<evidence type="ECO:0000256" key="4">
    <source>
        <dbReference type="ARBA" id="ARBA00012163"/>
    </source>
</evidence>
<comment type="subunit">
    <text evidence="24">Interacts with PPARA (via DNA-binding domain) and PPARG; the interaction stimulates the transcriptional activity of PPARA and PPARG. Interacts with THRAP3; the interaction is direct and HELZ2 and THRAP3 synergistically enhance the transcriptional activity of PPARG. It is probably part of the peroxisome proliferator activated receptor alpha interacting complex (PRIC).</text>
</comment>
<comment type="subcellular location">
    <subcellularLocation>
        <location evidence="2">Cytoplasm</location>
    </subcellularLocation>
</comment>
<evidence type="ECO:0000256" key="7">
    <source>
        <dbReference type="ARBA" id="ARBA00022722"/>
    </source>
</evidence>
<dbReference type="InterPro" id="IPR041679">
    <property type="entry name" value="DNA2/NAM7-like_C"/>
</dbReference>
<dbReference type="Pfam" id="PF00773">
    <property type="entry name" value="RNB"/>
    <property type="match status" value="1"/>
</dbReference>
<dbReference type="GO" id="GO:0005654">
    <property type="term" value="C:nucleoplasm"/>
    <property type="evidence" value="ECO:0007669"/>
    <property type="project" value="UniProtKB-ARBA"/>
</dbReference>
<evidence type="ECO:0000256" key="9">
    <source>
        <dbReference type="ARBA" id="ARBA00022737"/>
    </source>
</evidence>
<evidence type="ECO:0000313" key="30">
    <source>
        <dbReference type="RefSeq" id="XP_020042754.2"/>
    </source>
</evidence>
<dbReference type="SMART" id="SM00382">
    <property type="entry name" value="AAA"/>
    <property type="match status" value="2"/>
</dbReference>
<keyword evidence="20" id="KW-0010">Activator</keyword>
<dbReference type="GO" id="GO:0005524">
    <property type="term" value="F:ATP binding"/>
    <property type="evidence" value="ECO:0007669"/>
    <property type="project" value="UniProtKB-KW"/>
</dbReference>
<dbReference type="PANTHER" id="PTHR43788:SF16">
    <property type="entry name" value="HELICASE WITH ZINC FINGER 2"/>
    <property type="match status" value="1"/>
</dbReference>
<name>A0A8B7WGL2_CASCN</name>
<dbReference type="InterPro" id="IPR056787">
    <property type="entry name" value="OB_HELZ2"/>
</dbReference>
<evidence type="ECO:0000256" key="24">
    <source>
        <dbReference type="ARBA" id="ARBA00061828"/>
    </source>
</evidence>
<evidence type="ECO:0000256" key="1">
    <source>
        <dbReference type="ARBA" id="ARBA00001849"/>
    </source>
</evidence>
<evidence type="ECO:0000313" key="29">
    <source>
        <dbReference type="Proteomes" id="UP001732720"/>
    </source>
</evidence>
<dbReference type="EC" id="3.6.4.13" evidence="5"/>
<evidence type="ECO:0000256" key="23">
    <source>
        <dbReference type="ARBA" id="ARBA00058856"/>
    </source>
</evidence>
<dbReference type="GO" id="GO:0003677">
    <property type="term" value="F:DNA binding"/>
    <property type="evidence" value="ECO:0007669"/>
    <property type="project" value="UniProtKB-KW"/>
</dbReference>
<comment type="function">
    <text evidence="23">Can degrade highly structured RNAs through its concerted ATP-dependent RNA helicase and 3' to 5' exoribonuclease activities. Shows a strong preference for pyrimidine over purine residues for its nuclease activity. Acts as a transcriptional coactivator for a number of nuclear receptors including PPARA, PPARG, THRA, THRB and RXRA.</text>
</comment>
<keyword evidence="29" id="KW-1185">Reference proteome</keyword>
<dbReference type="Proteomes" id="UP001732720">
    <property type="component" value="Chromosome 5"/>
</dbReference>
<evidence type="ECO:0000256" key="28">
    <source>
        <dbReference type="PROSITE-ProRule" id="PRU00723"/>
    </source>
</evidence>
<dbReference type="SUPFAM" id="SSF50249">
    <property type="entry name" value="Nucleic acid-binding proteins"/>
    <property type="match status" value="2"/>
</dbReference>
<sequence>MASIGCSLLPANPPAAKGLPLAGLYAQVDLCLGCSRCSQRLNESTYVLHEVEHNCPAEILLARCKPYVKSKVWRKVGRRPSFPRPMRYEVCRYYSPGLGCRRHRNQCTFARSPEEALVWTFERKHSLSRLCLKAAVQGTKGEPHGAAETIRTEFGGCFQLLCAHCFRCSPPSICPIDPQGQCPKHGACPSLLIHVSTEGRKQQYVEVRPQPQNRKQLNYCMFVERGQPCRHGASRCQYAHSAVEMAVWGAERLGGLQRGDLLAPPALREDKCTAACDQPSGVLLYCHACLVTCRSPEAFENHCFSLEHAQMVAFDQAVPWEYRVPPMGLSKFELCPRPDLCEYGDICTKAHSAQELQEWIQRTQAMELREQAAWQDGLVPYRARLLAEYLSSSSKVLVLAETIHGVSITCHQPLVLNQAQEKAQHTWTFTIHSEDPLLHVALLKQEPGADFSLVAPHLPPGRLYAQGERFCVPHSPAEFRVGVRVRAASFGTFEQWVVFDFGRRPVLLRKLGLQLGQTHCQGLCGRPAPGHPEELDRWDTHNRHVVPGVERTAEQVALMAKYKMPTLTLEPSCQGLTSGPISHTNYRQMMHHFLYEEEMAQQQLVAKLTLRGQVSLKTVLQTPALGMVFAPPGSLYAEVPVPSSLMPDSDQGFLLGRAVSTALVAPVPAPDDTVFEVRLETRASSEQALWLLLPARCCMALGLQPEASPILEVQFQIDPLTFRLWHQAVDMLPEVRLVVPDLPACVLPRTWPIPPAFCGNRKQKLAMGLIAGINPEGMKPVPPLLIYGPFGTGKTYTLAMASLEVARQPHTKVLICTHTNSAADIYIREYFHGYVSSGHPEAVPLRVMYTDRPLNQTDSTTLQYCCLTPDRRAFRPPTMPELVQHRLVVTTTSQAREFRVPVGFFSHIFIDEAAQMLECEAITPLAYASLHTRVVLAGDHMQVTPRLFSVARAKAAVHTLLCRLFLHYQQEVHEVAQQSRIIFHENYRSTAAIISFVSRHFYMAKGNPIQASGKIPCHPRHYPLMFCHVAGSPERDMSMTSWLNVAEVAQVVEKVQEVYNTWPPCWGSRKQRHICAVSHGAQVTALRQELRKRNLGEVSVGSFEILPGREFRVLVLSTVHSRHSLLSSGAPTSEFFTDARVLNTVMTRSQSQLVAVGDAMALCSFGACSKLWKSFIKECIEHHSVCPEGLSLGQIEQGVTQRWQWAPVALRAEEPGTTVAGNTILKETAGSSAVEHRAVVQVLPGPMRKESAATVKAEAGTTTAGGPAVGEAATAQIEAASAGDMARQSSSPGDAAAGATSLMDRVSEDPEDSESDFWPSNWELNEDDAILKELLDESRQVMITVREDGLLDIMARPTSPQKAQQHTNLPSATLRKLLRTNPELYRRCTFLQETFERASAVPLDNMASSPIQVRGRLNCGMAFTGDEVLVKVLGRSPNDRVAPGRLQGCVMGVLKRRRQELAFVCRMDEWDPRIMIPINGSVTKIFVAGLKDRQQVPIHRLLQGQVQRVRNESLTADAWRTRLFWIHIVLWRERFYYPLGVVLEVLPEATTWEQGLHVLDLEHGLRAPSPDPASISKVLQKYSAELSMATSHREDCRHILTFTVDPQGACNLDDALSVRDLGSEYEVVVHITDVASLVPRDGALDVEARRQGTVFYAPDREPVLMLPASLCQDLLSLLPGQDRLAISLFLTMEKGSGQLQSLRFAPSVIRSDCQLSYEEAEALIKGHPGAGLELPAHLDTVEACVVAACYFSQVLRQHRLRAACHYEPPDEDSVLGFRAAHIMVQEYMIQFNSLVAEFLVGHKHTQMVTPLRWQPMPSSHQLDTVCERHRELIPLSLHLRHHLHARNSPSTQLHLLASLWTHVQLAARTQDYSRMVDLIAADDMHPSLAPVGLDFRKALGRSVFSRSSQGDQQPAGHYSLQVDWYTWATSPIRRYLDVILQRLILLALGCGGSTYSTRDIDGLCQDFSRQHACAQSFQRRARSLYLATQLHAQPREKLGFVVDVETGVRCFKLLFPVNRETLPDPCAVHYHSLQLADHPHSLVGRPGLQLVWRRRIYSMQSSKPPSPKLGTLLDPHTRTVDAALWKQLLALVEEQRWPEVAALIQEQGEKSQPREMVQVRHSRCGHFVEVTRELSSGDTLQVQLSASVQRGFLVPTLQLWTVVPGLSLCLEHMERPGDCFSGHTYRASKDWYHNVKEYFQVWGPLCALESVTNAVAECDSVTLQHVLISWDEKRTPQGQLQGTFHLDPAFLQEKCIEVHFGSCYLCIRLEELPAPRPSQPPGPSSLGPFLSIDPDTYTWVAHGLADNWDQEGCVDQQEAPRKVHFSIHQMAMEKVPEEVLRPGTQFTVEVLSKQLPDLRKEEAVRRLKKASSLAIRIALGQPIPQPCPSPRQRPLCRVIANRFLERQAYNIPGGHYQLNPSQNRAIRRALEKPFTVIQGPPGTGKTVVGLHIIYWFHRSNQEQVLTSNGPHGEERLGGPCILYCGPSNKSVDVLAGLLLRRRTELRPLRVYSEQSEATEFPLPGVGSKGLLSKNSWEGRPNQNLRSITLHHRIRQPSNPFAPRIRKFDVRLQEGESLSRDDLALYKKILGKARKFELDQHSVILCTCSCAASASLQNLNVWQILIDEAGMATEPETLIPLVCFSQAKKVVLLGDHKQLRPVVKNEQLRNLGMDRSLFERYHRDAFMLDTQYRMHEGICSFPSMEFYGKRLKTWSGLRRPPSLLGHAGKDSCSVIFGHVQGHEQRLLVSTDEGNENSRANMEEAAEVVRITKQLTLDRTVDPKDIAILTPYNAQAALIIKDLQREGITGVTVSSITKSQGSEWRYVLVSTVRTCPESDVDQKPTKSWLRKFLGFVMDPNQVNVALTRAQEGLCLIGDQVLLRCCPLWCRLLDFCKAQQSLVLAGQVRVQRKPAVSS</sequence>
<dbReference type="RefSeq" id="XP_020042754.2">
    <property type="nucleotide sequence ID" value="XM_020187165.2"/>
</dbReference>
<evidence type="ECO:0000256" key="25">
    <source>
        <dbReference type="ARBA" id="ARBA00067614"/>
    </source>
</evidence>
<dbReference type="CDD" id="cd18808">
    <property type="entry name" value="SF1_C_Upf1"/>
    <property type="match status" value="2"/>
</dbReference>
<evidence type="ECO:0000256" key="13">
    <source>
        <dbReference type="ARBA" id="ARBA00022806"/>
    </source>
</evidence>
<dbReference type="InterPro" id="IPR047187">
    <property type="entry name" value="SF1_C_Upf1"/>
</dbReference>
<dbReference type="FunFam" id="3.40.50.300:FF:001413">
    <property type="entry name" value="Helicase with zinc finger domain 2"/>
    <property type="match status" value="1"/>
</dbReference>
<dbReference type="InterPro" id="IPR012340">
    <property type="entry name" value="NA-bd_OB-fold"/>
</dbReference>
<comment type="catalytic activity">
    <reaction evidence="1">
        <text>Exonucleolytic cleavage in the 3'- to 5'-direction to yield nucleoside 5'-phosphates.</text>
        <dbReference type="EC" id="3.1.13.1"/>
    </reaction>
</comment>
<evidence type="ECO:0000256" key="16">
    <source>
        <dbReference type="ARBA" id="ARBA00022840"/>
    </source>
</evidence>
<evidence type="ECO:0000256" key="18">
    <source>
        <dbReference type="ARBA" id="ARBA00023015"/>
    </source>
</evidence>
<comment type="catalytic activity">
    <reaction evidence="22">
        <text>ATP + H2O = ADP + phosphate + H(+)</text>
        <dbReference type="Rhea" id="RHEA:13065"/>
        <dbReference type="ChEBI" id="CHEBI:15377"/>
        <dbReference type="ChEBI" id="CHEBI:15378"/>
        <dbReference type="ChEBI" id="CHEBI:30616"/>
        <dbReference type="ChEBI" id="CHEBI:43474"/>
        <dbReference type="ChEBI" id="CHEBI:456216"/>
        <dbReference type="EC" id="3.6.4.13"/>
    </reaction>
</comment>
<dbReference type="InterPro" id="IPR027417">
    <property type="entry name" value="P-loop_NTPase"/>
</dbReference>
<dbReference type="InterPro" id="IPR003593">
    <property type="entry name" value="AAA+_ATPase"/>
</dbReference>